<name>A0AA35JWX1_9SAUR</name>
<gene>
    <name evidence="2" type="ORF">PODLI_1B011227</name>
</gene>
<sequence>MSAKEVVGRKRLACRKKNAAKRQSAEVSDEEIEMRTRRNLGQRSCARSRMRQRGRKRRRGWRRRLVFPCLPPPPPARPPATRVLARAFGILRFLKTTAEQTTPRSASRQMWVIDSWPQITQFIHPALTIIWTHSLEIYST</sequence>
<keyword evidence="3" id="KW-1185">Reference proteome</keyword>
<accession>A0AA35JWX1</accession>
<evidence type="ECO:0000313" key="2">
    <source>
        <dbReference type="EMBL" id="CAI5766662.1"/>
    </source>
</evidence>
<dbReference type="Proteomes" id="UP001178461">
    <property type="component" value="Chromosome 2"/>
</dbReference>
<dbReference type="EMBL" id="OX395127">
    <property type="protein sequence ID" value="CAI5766662.1"/>
    <property type="molecule type" value="Genomic_DNA"/>
</dbReference>
<evidence type="ECO:0000256" key="1">
    <source>
        <dbReference type="SAM" id="MobiDB-lite"/>
    </source>
</evidence>
<evidence type="ECO:0000313" key="3">
    <source>
        <dbReference type="Proteomes" id="UP001178461"/>
    </source>
</evidence>
<organism evidence="2 3">
    <name type="scientific">Podarcis lilfordi</name>
    <name type="common">Lilford's wall lizard</name>
    <dbReference type="NCBI Taxonomy" id="74358"/>
    <lineage>
        <taxon>Eukaryota</taxon>
        <taxon>Metazoa</taxon>
        <taxon>Chordata</taxon>
        <taxon>Craniata</taxon>
        <taxon>Vertebrata</taxon>
        <taxon>Euteleostomi</taxon>
        <taxon>Lepidosauria</taxon>
        <taxon>Squamata</taxon>
        <taxon>Bifurcata</taxon>
        <taxon>Unidentata</taxon>
        <taxon>Episquamata</taxon>
        <taxon>Laterata</taxon>
        <taxon>Lacertibaenia</taxon>
        <taxon>Lacertidae</taxon>
        <taxon>Podarcis</taxon>
    </lineage>
</organism>
<dbReference type="AlphaFoldDB" id="A0AA35JWX1"/>
<reference evidence="2" key="1">
    <citation type="submission" date="2022-12" db="EMBL/GenBank/DDBJ databases">
        <authorList>
            <person name="Alioto T."/>
            <person name="Alioto T."/>
            <person name="Gomez Garrido J."/>
        </authorList>
    </citation>
    <scope>NUCLEOTIDE SEQUENCE</scope>
</reference>
<feature type="compositionally biased region" description="Basic residues" evidence="1">
    <location>
        <begin position="46"/>
        <end position="59"/>
    </location>
</feature>
<feature type="region of interest" description="Disordered" evidence="1">
    <location>
        <begin position="17"/>
        <end position="59"/>
    </location>
</feature>
<protein>
    <submittedName>
        <fullName evidence="2">Uncharacterized protein</fullName>
    </submittedName>
</protein>
<proteinExistence type="predicted"/>